<evidence type="ECO:0000256" key="2">
    <source>
        <dbReference type="ARBA" id="ARBA00022803"/>
    </source>
</evidence>
<evidence type="ECO:0000256" key="1">
    <source>
        <dbReference type="ARBA" id="ARBA00022737"/>
    </source>
</evidence>
<gene>
    <name evidence="5" type="ORF">LMG31506_00022</name>
</gene>
<name>A0A916NBR5_9BURK</name>
<dbReference type="PROSITE" id="PS50005">
    <property type="entry name" value="TPR"/>
    <property type="match status" value="1"/>
</dbReference>
<dbReference type="SUPFAM" id="SSF48452">
    <property type="entry name" value="TPR-like"/>
    <property type="match status" value="1"/>
</dbReference>
<dbReference type="GO" id="GO:0003677">
    <property type="term" value="F:DNA binding"/>
    <property type="evidence" value="ECO:0007669"/>
    <property type="project" value="InterPro"/>
</dbReference>
<proteinExistence type="predicted"/>
<dbReference type="Gene3D" id="1.25.40.10">
    <property type="entry name" value="Tetratricopeptide repeat domain"/>
    <property type="match status" value="1"/>
</dbReference>
<dbReference type="GO" id="GO:0006355">
    <property type="term" value="P:regulation of DNA-templated transcription"/>
    <property type="evidence" value="ECO:0007669"/>
    <property type="project" value="InterPro"/>
</dbReference>
<dbReference type="PANTHER" id="PTHR45586:SF1">
    <property type="entry name" value="LIPOPOLYSACCHARIDE ASSEMBLY PROTEIN B"/>
    <property type="match status" value="1"/>
</dbReference>
<dbReference type="Pfam" id="PF13432">
    <property type="entry name" value="TPR_16"/>
    <property type="match status" value="2"/>
</dbReference>
<evidence type="ECO:0000313" key="5">
    <source>
        <dbReference type="EMBL" id="CAG2126537.1"/>
    </source>
</evidence>
<dbReference type="InterPro" id="IPR051012">
    <property type="entry name" value="CellSynth/LPSAsmb/PSIAsmb"/>
</dbReference>
<evidence type="ECO:0000256" key="3">
    <source>
        <dbReference type="PROSITE-ProRule" id="PRU00339"/>
    </source>
</evidence>
<dbReference type="Gene3D" id="1.10.1660.10">
    <property type="match status" value="1"/>
</dbReference>
<dbReference type="Pfam" id="PF13411">
    <property type="entry name" value="MerR_1"/>
    <property type="match status" value="1"/>
</dbReference>
<sequence length="271" mass="29588">MQSYTLSDVLALVGISRSVVNAMLTAGVVTPGRGRGNEYRFSFQDLLLFRTAHSLRAADVPTRRVVRSLKKLESLEAGRPLTGVRVTALGGTVAAKDAYGQWQVETGQRLIDFDTRERPARVVTINVPPEPAATMDGNTLFEMAQELERGGSAEAEAVYRQAIAAEPALVDAYVNLGYLLCERSAFEEAIALYRTALTQGTDAPLIRFNLAVALEDSGDAAAALAEYHACIDLAPGFADAHYNAARLHEALGDNQRAIRHYHQYRRLEPSR</sequence>
<dbReference type="AlphaFoldDB" id="A0A916NBR5"/>
<dbReference type="InterPro" id="IPR019734">
    <property type="entry name" value="TPR_rpt"/>
</dbReference>
<dbReference type="Proteomes" id="UP000672934">
    <property type="component" value="Unassembled WGS sequence"/>
</dbReference>
<comment type="caution">
    <text evidence="5">The sequence shown here is derived from an EMBL/GenBank/DDBJ whole genome shotgun (WGS) entry which is preliminary data.</text>
</comment>
<keyword evidence="1" id="KW-0677">Repeat</keyword>
<feature type="repeat" description="TPR" evidence="3">
    <location>
        <begin position="170"/>
        <end position="203"/>
    </location>
</feature>
<feature type="domain" description="HTH merR-type" evidence="4">
    <location>
        <begin position="4"/>
        <end position="70"/>
    </location>
</feature>
<dbReference type="PROSITE" id="PS50293">
    <property type="entry name" value="TPR_REGION"/>
    <property type="match status" value="1"/>
</dbReference>
<protein>
    <recommendedName>
        <fullName evidence="4">HTH merR-type domain-containing protein</fullName>
    </recommendedName>
</protein>
<evidence type="ECO:0000313" key="6">
    <source>
        <dbReference type="Proteomes" id="UP000672934"/>
    </source>
</evidence>
<dbReference type="SMART" id="SM00028">
    <property type="entry name" value="TPR"/>
    <property type="match status" value="3"/>
</dbReference>
<keyword evidence="6" id="KW-1185">Reference proteome</keyword>
<evidence type="ECO:0000259" key="4">
    <source>
        <dbReference type="Pfam" id="PF13411"/>
    </source>
</evidence>
<dbReference type="EMBL" id="CAJPUY010000001">
    <property type="protein sequence ID" value="CAG2126537.1"/>
    <property type="molecule type" value="Genomic_DNA"/>
</dbReference>
<reference evidence="5" key="1">
    <citation type="submission" date="2021-03" db="EMBL/GenBank/DDBJ databases">
        <authorList>
            <person name="Peeters C."/>
        </authorList>
    </citation>
    <scope>NUCLEOTIDE SEQUENCE</scope>
    <source>
        <strain evidence="5">LMG 31506</strain>
    </source>
</reference>
<accession>A0A916NBR5</accession>
<dbReference type="InterPro" id="IPR011990">
    <property type="entry name" value="TPR-like_helical_dom_sf"/>
</dbReference>
<dbReference type="PANTHER" id="PTHR45586">
    <property type="entry name" value="TPR REPEAT-CONTAINING PROTEIN PA4667"/>
    <property type="match status" value="1"/>
</dbReference>
<keyword evidence="2 3" id="KW-0802">TPR repeat</keyword>
<organism evidence="5 6">
    <name type="scientific">Cupriavidus yeoncheonensis</name>
    <dbReference type="NCBI Taxonomy" id="1462994"/>
    <lineage>
        <taxon>Bacteria</taxon>
        <taxon>Pseudomonadati</taxon>
        <taxon>Pseudomonadota</taxon>
        <taxon>Betaproteobacteria</taxon>
        <taxon>Burkholderiales</taxon>
        <taxon>Burkholderiaceae</taxon>
        <taxon>Cupriavidus</taxon>
    </lineage>
</organism>
<dbReference type="InterPro" id="IPR000551">
    <property type="entry name" value="MerR-type_HTH_dom"/>
</dbReference>